<feature type="region of interest" description="Disordered" evidence="1">
    <location>
        <begin position="257"/>
        <end position="276"/>
    </location>
</feature>
<evidence type="ECO:0000313" key="2">
    <source>
        <dbReference type="EMBL" id="BAR47070.1"/>
    </source>
</evidence>
<proteinExistence type="predicted"/>
<dbReference type="Proteomes" id="UP000061432">
    <property type="component" value="Chromosome"/>
</dbReference>
<dbReference type="EMBL" id="AP014704">
    <property type="protein sequence ID" value="BAR47070.1"/>
    <property type="molecule type" value="Genomic_DNA"/>
</dbReference>
<name>A0A1Y0ZBP2_9HYPH</name>
<evidence type="ECO:0000256" key="1">
    <source>
        <dbReference type="SAM" id="MobiDB-lite"/>
    </source>
</evidence>
<dbReference type="KEGG" id="maqu:Maq22A_c27820"/>
<dbReference type="STRING" id="270351.Maq22A_c27820"/>
<reference evidence="2 3" key="1">
    <citation type="journal article" date="2015" name="Genome Announc.">
        <title>Complete Genome Sequence of Methylobacterium aquaticum Strain 22A, Isolated from Racomitrium japonicum Moss.</title>
        <authorList>
            <person name="Tani A."/>
            <person name="Ogura Y."/>
            <person name="Hayashi T."/>
            <person name="Kimbara K."/>
        </authorList>
    </citation>
    <scope>NUCLEOTIDE SEQUENCE [LARGE SCALE GENOMIC DNA]</scope>
    <source>
        <strain evidence="2 3">MA-22A</strain>
    </source>
</reference>
<protein>
    <submittedName>
        <fullName evidence="2">Uncharacterized protein</fullName>
    </submittedName>
</protein>
<evidence type="ECO:0000313" key="3">
    <source>
        <dbReference type="Proteomes" id="UP000061432"/>
    </source>
</evidence>
<reference evidence="3" key="2">
    <citation type="submission" date="2015-01" db="EMBL/GenBank/DDBJ databases">
        <title>Complete genome sequence of Methylobacterium aquaticum strain 22A.</title>
        <authorList>
            <person name="Tani A."/>
            <person name="Ogura Y."/>
            <person name="Hayashi T."/>
        </authorList>
    </citation>
    <scope>NUCLEOTIDE SEQUENCE [LARGE SCALE GENOMIC DNA]</scope>
    <source>
        <strain evidence="3">MA-22A</strain>
    </source>
</reference>
<organism evidence="2 3">
    <name type="scientific">Methylobacterium aquaticum</name>
    <dbReference type="NCBI Taxonomy" id="270351"/>
    <lineage>
        <taxon>Bacteria</taxon>
        <taxon>Pseudomonadati</taxon>
        <taxon>Pseudomonadota</taxon>
        <taxon>Alphaproteobacteria</taxon>
        <taxon>Hyphomicrobiales</taxon>
        <taxon>Methylobacteriaceae</taxon>
        <taxon>Methylobacterium</taxon>
    </lineage>
</organism>
<accession>A0A1Y0ZBP2</accession>
<gene>
    <name evidence="2" type="ORF">Maq22A_c27820</name>
</gene>
<sequence length="398" mass="43427">MTSYQDRSAAWMGVAFSADPTDAAERRDRTAEEDCEGYQAAGGTLEDWIAIGRYTFGRPAGALPKEIGQKVFTLACWAAFHGIDMMAEAERELARCSTPEFIEKLARKRATRHGRGPLPGFSGPETSDPGVAPALSPTPDGVIKEMGEGCTWDEGITYGLRQICAVLGVDPSKVRWDAATETVEGDVRSVIGNILRAWAADDWQDLPAIREMLLQGQGDDDGSQILPDFQEDMPVHAMVAECLHLLERRRDALDGYAATNGEAPTSPPDTLSSQESGVGETFDTIRQWCEETFGPASPERIASRAAEEMDELLADPSKVEEAADIVIILSRHPTLWAEVVRKMAVNRKRQWRLMGDGSGYHIKDAAPPSFPEGGVGRCLTIQEWMERGGLIGSATMSR</sequence>
<feature type="region of interest" description="Disordered" evidence="1">
    <location>
        <begin position="109"/>
        <end position="138"/>
    </location>
</feature>
<dbReference type="AlphaFoldDB" id="A0A1Y0ZBP2"/>
<dbReference type="RefSeq" id="WP_060845596.1">
    <property type="nucleotide sequence ID" value="NZ_AP014704.1"/>
</dbReference>